<dbReference type="AlphaFoldDB" id="A0A1J1IU54"/>
<name>A0A1J1IU54_9DIPT</name>
<sequence>MRFNISISIWANIVDEKTTNDNNKSREKINKIFKTIYCCESFAYFFYDCLGCSCAIKSTLNIPRACKA</sequence>
<organism evidence="1 2">
    <name type="scientific">Clunio marinus</name>
    <dbReference type="NCBI Taxonomy" id="568069"/>
    <lineage>
        <taxon>Eukaryota</taxon>
        <taxon>Metazoa</taxon>
        <taxon>Ecdysozoa</taxon>
        <taxon>Arthropoda</taxon>
        <taxon>Hexapoda</taxon>
        <taxon>Insecta</taxon>
        <taxon>Pterygota</taxon>
        <taxon>Neoptera</taxon>
        <taxon>Endopterygota</taxon>
        <taxon>Diptera</taxon>
        <taxon>Nematocera</taxon>
        <taxon>Chironomoidea</taxon>
        <taxon>Chironomidae</taxon>
        <taxon>Clunio</taxon>
    </lineage>
</organism>
<dbReference type="EMBL" id="CVRI01000059">
    <property type="protein sequence ID" value="CRL03116.1"/>
    <property type="molecule type" value="Genomic_DNA"/>
</dbReference>
<gene>
    <name evidence="1" type="ORF">CLUMA_CG016913</name>
</gene>
<proteinExistence type="predicted"/>
<evidence type="ECO:0000313" key="1">
    <source>
        <dbReference type="EMBL" id="CRL03116.1"/>
    </source>
</evidence>
<keyword evidence="2" id="KW-1185">Reference proteome</keyword>
<accession>A0A1J1IU54</accession>
<reference evidence="1 2" key="1">
    <citation type="submission" date="2015-04" db="EMBL/GenBank/DDBJ databases">
        <authorList>
            <person name="Syromyatnikov M.Y."/>
            <person name="Popov V.N."/>
        </authorList>
    </citation>
    <scope>NUCLEOTIDE SEQUENCE [LARGE SCALE GENOMIC DNA]</scope>
</reference>
<evidence type="ECO:0000313" key="2">
    <source>
        <dbReference type="Proteomes" id="UP000183832"/>
    </source>
</evidence>
<dbReference type="Proteomes" id="UP000183832">
    <property type="component" value="Unassembled WGS sequence"/>
</dbReference>
<protein>
    <submittedName>
        <fullName evidence="1">CLUMA_CG016913, isoform A</fullName>
    </submittedName>
</protein>